<proteinExistence type="inferred from homology"/>
<evidence type="ECO:0000313" key="9">
    <source>
        <dbReference type="EMBL" id="TDR90391.1"/>
    </source>
</evidence>
<evidence type="ECO:0000256" key="4">
    <source>
        <dbReference type="PIRSR" id="PIRSR000524-1"/>
    </source>
</evidence>
<dbReference type="InterPro" id="IPR015424">
    <property type="entry name" value="PyrdxlP-dep_Trfase"/>
</dbReference>
<dbReference type="EMBL" id="SNZR01000013">
    <property type="protein sequence ID" value="TDR90391.1"/>
    <property type="molecule type" value="Genomic_DNA"/>
</dbReference>
<organism evidence="9 10">
    <name type="scientific">Enterovirga rhinocerotis</name>
    <dbReference type="NCBI Taxonomy" id="1339210"/>
    <lineage>
        <taxon>Bacteria</taxon>
        <taxon>Pseudomonadati</taxon>
        <taxon>Pseudomonadota</taxon>
        <taxon>Alphaproteobacteria</taxon>
        <taxon>Hyphomicrobiales</taxon>
        <taxon>Methylobacteriaceae</taxon>
        <taxon>Enterovirga</taxon>
    </lineage>
</organism>
<dbReference type="PANTHER" id="PTHR21152">
    <property type="entry name" value="AMINOTRANSFERASE CLASS V"/>
    <property type="match status" value="1"/>
</dbReference>
<feature type="modified residue" description="N6-(pyridoxal phosphate)lysine" evidence="5">
    <location>
        <position position="195"/>
    </location>
</feature>
<dbReference type="SUPFAM" id="SSF53383">
    <property type="entry name" value="PLP-dependent transferases"/>
    <property type="match status" value="1"/>
</dbReference>
<name>A0A4R7BXS0_9HYPH</name>
<dbReference type="Gene3D" id="3.40.640.10">
    <property type="entry name" value="Type I PLP-dependent aspartate aminotransferase-like (Major domain)"/>
    <property type="match status" value="1"/>
</dbReference>
<dbReference type="GO" id="GO:0008453">
    <property type="term" value="F:alanine-glyoxylate transaminase activity"/>
    <property type="evidence" value="ECO:0007669"/>
    <property type="project" value="TreeGrafter"/>
</dbReference>
<keyword evidence="10" id="KW-1185">Reference proteome</keyword>
<sequence>MAGREFLHSPGPSHVPDRVLAAMHRQPLDLVDSRLKAVVGRCFEGLKDVFRTRGHVFIYAANGHGGWEAALSNLCRPGDAVLVPEAGHFSNSWADHARALGLDVEVIDGDWRKPVDPAAIERRLREDRGGRIKAVLAVQIDTATSTLNDIPAIRAAIDAAGHPALLVADTIASLGAVPFEMDGWGVDVAIAASQKALMCPPGLALLAANQRAVEVSAALPRHQRYWDWAPRLGEESYLKFNGTMPEHLLFGLAEALDLLAEEGLPAIQARHRRLAGAVHAAVEVWSEAGTLSFHVPDEAARAVTVTAIRTPEGLADRIRLHARERLGVSVAGGLGRLSGTAFRIGHLGDLNEAMILGCLGALEIAFIELGIPHGRGGVGAAIERLAAERRNVAG</sequence>
<keyword evidence="9" id="KW-0670">Pyruvate</keyword>
<dbReference type="GO" id="GO:0019265">
    <property type="term" value="P:glycine biosynthetic process, by transamination of glyoxylate"/>
    <property type="evidence" value="ECO:0007669"/>
    <property type="project" value="TreeGrafter"/>
</dbReference>
<dbReference type="FunFam" id="3.40.640.10:FF:000054">
    <property type="entry name" value="Serine--glyoxylate aminotransferase"/>
    <property type="match status" value="1"/>
</dbReference>
<dbReference type="Pfam" id="PF00266">
    <property type="entry name" value="Aminotran_5"/>
    <property type="match status" value="1"/>
</dbReference>
<comment type="similarity">
    <text evidence="2 6">Belongs to the class-V pyridoxal-phosphate-dependent aminotransferase family.</text>
</comment>
<feature type="binding site" evidence="4">
    <location>
        <position position="343"/>
    </location>
    <ligand>
        <name>substrate</name>
    </ligand>
</feature>
<dbReference type="PROSITE" id="PS00595">
    <property type="entry name" value="AA_TRANSFER_CLASS_5"/>
    <property type="match status" value="1"/>
</dbReference>
<accession>A0A4R7BXS0</accession>
<keyword evidence="3 5" id="KW-0663">Pyridoxal phosphate</keyword>
<dbReference type="GO" id="GO:0004760">
    <property type="term" value="F:L-serine-pyruvate transaminase activity"/>
    <property type="evidence" value="ECO:0007669"/>
    <property type="project" value="TreeGrafter"/>
</dbReference>
<evidence type="ECO:0000256" key="1">
    <source>
        <dbReference type="ARBA" id="ARBA00001933"/>
    </source>
</evidence>
<evidence type="ECO:0000256" key="7">
    <source>
        <dbReference type="RuleBase" id="RU004504"/>
    </source>
</evidence>
<dbReference type="OrthoDB" id="389074at2"/>
<comment type="cofactor">
    <cofactor evidence="1 5 7">
        <name>pyridoxal 5'-phosphate</name>
        <dbReference type="ChEBI" id="CHEBI:597326"/>
    </cofactor>
</comment>
<dbReference type="Gene3D" id="3.90.1150.10">
    <property type="entry name" value="Aspartate Aminotransferase, domain 1"/>
    <property type="match status" value="1"/>
</dbReference>
<dbReference type="PANTHER" id="PTHR21152:SF40">
    <property type="entry name" value="ALANINE--GLYOXYLATE AMINOTRANSFERASE"/>
    <property type="match status" value="1"/>
</dbReference>
<evidence type="ECO:0000259" key="8">
    <source>
        <dbReference type="Pfam" id="PF00266"/>
    </source>
</evidence>
<dbReference type="InterPro" id="IPR000192">
    <property type="entry name" value="Aminotrans_V_dom"/>
</dbReference>
<evidence type="ECO:0000256" key="3">
    <source>
        <dbReference type="ARBA" id="ARBA00022898"/>
    </source>
</evidence>
<evidence type="ECO:0000256" key="5">
    <source>
        <dbReference type="PIRSR" id="PIRSR000524-50"/>
    </source>
</evidence>
<evidence type="ECO:0000256" key="6">
    <source>
        <dbReference type="RuleBase" id="RU004075"/>
    </source>
</evidence>
<dbReference type="InterPro" id="IPR015422">
    <property type="entry name" value="PyrdxlP-dep_Trfase_small"/>
</dbReference>
<evidence type="ECO:0000313" key="10">
    <source>
        <dbReference type="Proteomes" id="UP000295122"/>
    </source>
</evidence>
<gene>
    <name evidence="9" type="ORF">EV668_3242</name>
</gene>
<evidence type="ECO:0000256" key="2">
    <source>
        <dbReference type="ARBA" id="ARBA00009236"/>
    </source>
</evidence>
<dbReference type="InterPro" id="IPR024169">
    <property type="entry name" value="SP_NH2Trfase/AEP_transaminase"/>
</dbReference>
<dbReference type="AlphaFoldDB" id="A0A4R7BXS0"/>
<dbReference type="Proteomes" id="UP000295122">
    <property type="component" value="Unassembled WGS sequence"/>
</dbReference>
<dbReference type="RefSeq" id="WP_133771751.1">
    <property type="nucleotide sequence ID" value="NZ_SNZR01000013.1"/>
</dbReference>
<dbReference type="InterPro" id="IPR015421">
    <property type="entry name" value="PyrdxlP-dep_Trfase_major"/>
</dbReference>
<feature type="domain" description="Aminotransferase class V" evidence="8">
    <location>
        <begin position="32"/>
        <end position="331"/>
    </location>
</feature>
<protein>
    <submittedName>
        <fullName evidence="9">Alanine-glyoxylate transaminase/serine-glyoxylate transaminase/serine-pyruvate transaminase</fullName>
    </submittedName>
</protein>
<comment type="caution">
    <text evidence="9">The sequence shown here is derived from an EMBL/GenBank/DDBJ whole genome shotgun (WGS) entry which is preliminary data.</text>
</comment>
<dbReference type="InterPro" id="IPR020578">
    <property type="entry name" value="Aminotrans_V_PyrdxlP_BS"/>
</dbReference>
<dbReference type="PIRSF" id="PIRSF000524">
    <property type="entry name" value="SPT"/>
    <property type="match status" value="1"/>
</dbReference>
<reference evidence="9 10" key="1">
    <citation type="submission" date="2019-03" db="EMBL/GenBank/DDBJ databases">
        <title>Genomic Encyclopedia of Type Strains, Phase IV (KMG-IV): sequencing the most valuable type-strain genomes for metagenomic binning, comparative biology and taxonomic classification.</title>
        <authorList>
            <person name="Goeker M."/>
        </authorList>
    </citation>
    <scope>NUCLEOTIDE SEQUENCE [LARGE SCALE GENOMIC DNA]</scope>
    <source>
        <strain evidence="9 10">DSM 25903</strain>
    </source>
</reference>